<proteinExistence type="predicted"/>
<feature type="region of interest" description="Disordered" evidence="1">
    <location>
        <begin position="1"/>
        <end position="90"/>
    </location>
</feature>
<organism evidence="3 5">
    <name type="scientific">Vanilla planifolia</name>
    <name type="common">Vanilla</name>
    <dbReference type="NCBI Taxonomy" id="51239"/>
    <lineage>
        <taxon>Eukaryota</taxon>
        <taxon>Viridiplantae</taxon>
        <taxon>Streptophyta</taxon>
        <taxon>Embryophyta</taxon>
        <taxon>Tracheophyta</taxon>
        <taxon>Spermatophyta</taxon>
        <taxon>Magnoliopsida</taxon>
        <taxon>Liliopsida</taxon>
        <taxon>Asparagales</taxon>
        <taxon>Orchidaceae</taxon>
        <taxon>Vanilloideae</taxon>
        <taxon>Vanilleae</taxon>
        <taxon>Vanilla</taxon>
    </lineage>
</organism>
<evidence type="ECO:0000313" key="5">
    <source>
        <dbReference type="Proteomes" id="UP000639772"/>
    </source>
</evidence>
<evidence type="ECO:0000256" key="1">
    <source>
        <dbReference type="SAM" id="MobiDB-lite"/>
    </source>
</evidence>
<dbReference type="EMBL" id="JADCNL010000007">
    <property type="protein sequence ID" value="KAG0473391.1"/>
    <property type="molecule type" value="Genomic_DNA"/>
</dbReference>
<dbReference type="Proteomes" id="UP000636800">
    <property type="component" value="Chromosome 7"/>
</dbReference>
<protein>
    <submittedName>
        <fullName evidence="3">Uncharacterized protein</fullName>
    </submittedName>
</protein>
<comment type="caution">
    <text evidence="3">The sequence shown here is derived from an EMBL/GenBank/DDBJ whole genome shotgun (WGS) entry which is preliminary data.</text>
</comment>
<keyword evidence="4" id="KW-1185">Reference proteome</keyword>
<feature type="compositionally biased region" description="Low complexity" evidence="1">
    <location>
        <begin position="44"/>
        <end position="57"/>
    </location>
</feature>
<evidence type="ECO:0000313" key="3">
    <source>
        <dbReference type="EMBL" id="KAG0475058.1"/>
    </source>
</evidence>
<evidence type="ECO:0000313" key="2">
    <source>
        <dbReference type="EMBL" id="KAG0473391.1"/>
    </source>
</evidence>
<reference evidence="4 5" key="1">
    <citation type="journal article" date="2020" name="Nat. Food">
        <title>A phased Vanilla planifolia genome enables genetic improvement of flavour and production.</title>
        <authorList>
            <person name="Hasing T."/>
            <person name="Tang H."/>
            <person name="Brym M."/>
            <person name="Khazi F."/>
            <person name="Huang T."/>
            <person name="Chambers A.H."/>
        </authorList>
    </citation>
    <scope>NUCLEOTIDE SEQUENCE [LARGE SCALE GENOMIC DNA]</scope>
    <source>
        <tissue evidence="3">Leaf</tissue>
    </source>
</reference>
<gene>
    <name evidence="3" type="ORF">HPP92_014744</name>
    <name evidence="2" type="ORF">HPP92_015248</name>
</gene>
<name>A0A835UV36_VANPL</name>
<accession>A0A835UV36</accession>
<dbReference type="AlphaFoldDB" id="A0A835UV36"/>
<dbReference type="Proteomes" id="UP000639772">
    <property type="component" value="Chromosome 7"/>
</dbReference>
<evidence type="ECO:0000313" key="4">
    <source>
        <dbReference type="Proteomes" id="UP000636800"/>
    </source>
</evidence>
<feature type="compositionally biased region" description="Polar residues" evidence="1">
    <location>
        <begin position="1"/>
        <end position="10"/>
    </location>
</feature>
<sequence>MVMAESSTKPQGIESEVMLPETKATAENGQEVDTLDKEDNFSGSSAARSVQAEAASRAAEEVEGRNRSGRGGAEVRPNEASFPMRVEKKSLLTNSGSREYIKSMVLQKKKYGGPDDGRPDLMLRRGG</sequence>
<dbReference type="EMBL" id="JADCNM010000007">
    <property type="protein sequence ID" value="KAG0475058.1"/>
    <property type="molecule type" value="Genomic_DNA"/>
</dbReference>